<evidence type="ECO:0000313" key="3">
    <source>
        <dbReference type="Proteomes" id="UP000515838"/>
    </source>
</evidence>
<keyword evidence="1" id="KW-0812">Transmembrane</keyword>
<keyword evidence="1" id="KW-0472">Membrane</keyword>
<dbReference type="InterPro" id="IPR011990">
    <property type="entry name" value="TPR-like_helical_dom_sf"/>
</dbReference>
<keyword evidence="1" id="KW-1133">Transmembrane helix</keyword>
<proteinExistence type="predicted"/>
<reference evidence="2 3" key="1">
    <citation type="submission" date="2020-08" db="EMBL/GenBank/DDBJ databases">
        <title>Streptomycin Non-resistant strain, P. mexicana.</title>
        <authorList>
            <person name="Ganesh-Kumar S."/>
            <person name="Zhe T."/>
            <person name="Yu Z."/>
            <person name="Min Y."/>
        </authorList>
    </citation>
    <scope>NUCLEOTIDE SEQUENCE [LARGE SCALE GENOMIC DNA]</scope>
    <source>
        <strain evidence="2 3">GTZY2</strain>
    </source>
</reference>
<dbReference type="Gene3D" id="1.25.40.10">
    <property type="entry name" value="Tetratricopeptide repeat domain"/>
    <property type="match status" value="1"/>
</dbReference>
<dbReference type="RefSeq" id="WP_187573123.1">
    <property type="nucleotide sequence ID" value="NZ_CP060731.1"/>
</dbReference>
<dbReference type="GeneID" id="81472669"/>
<feature type="transmembrane region" description="Helical" evidence="1">
    <location>
        <begin position="26"/>
        <end position="46"/>
    </location>
</feature>
<dbReference type="PIRSF" id="PIRSF030959">
    <property type="entry name" value="UCP030959"/>
    <property type="match status" value="1"/>
</dbReference>
<gene>
    <name evidence="2" type="ORF">IAE60_16905</name>
</gene>
<sequence length="248" mass="27858">MSPLLLLSFALQIACCVHVVRTGRPLYWVFILLLFSFLAVIIYFIAEILPELRHHPSARRTVRSMRDRIDPDRDRRDAARLLKAADTPANRRRLAEESLRSGDYAHASELYGQALKGLYATDPDLMLGLAKAQFGLGESAKARATLDALIAANPSFRSVDGHLLYARAVEDTADAAAAIHEYEAVVQGYPGEEARARFGLLLKRLGEHARARSLFQEILDRSDAAPQYYRREQQDWIALARRELASLD</sequence>
<dbReference type="InterPro" id="IPR014562">
    <property type="entry name" value="UCP030959_TPR_rpt-cont"/>
</dbReference>
<evidence type="ECO:0000313" key="2">
    <source>
        <dbReference type="EMBL" id="QNN77564.1"/>
    </source>
</evidence>
<dbReference type="AlphaFoldDB" id="A0A7G9TBT9"/>
<dbReference type="Pfam" id="PF14559">
    <property type="entry name" value="TPR_19"/>
    <property type="match status" value="1"/>
</dbReference>
<protein>
    <submittedName>
        <fullName evidence="2">Tetratricopeptide repeat protein</fullName>
    </submittedName>
</protein>
<accession>A0A7G9TBT9</accession>
<organism evidence="2 3">
    <name type="scientific">Pseudoxanthomonas mexicana</name>
    <dbReference type="NCBI Taxonomy" id="128785"/>
    <lineage>
        <taxon>Bacteria</taxon>
        <taxon>Pseudomonadati</taxon>
        <taxon>Pseudomonadota</taxon>
        <taxon>Gammaproteobacteria</taxon>
        <taxon>Lysobacterales</taxon>
        <taxon>Lysobacteraceae</taxon>
        <taxon>Pseudoxanthomonas</taxon>
    </lineage>
</organism>
<name>A0A7G9TBT9_PSEMX</name>
<dbReference type="SUPFAM" id="SSF48452">
    <property type="entry name" value="TPR-like"/>
    <property type="match status" value="1"/>
</dbReference>
<dbReference type="Proteomes" id="UP000515838">
    <property type="component" value="Chromosome"/>
</dbReference>
<evidence type="ECO:0000256" key="1">
    <source>
        <dbReference type="SAM" id="Phobius"/>
    </source>
</evidence>
<dbReference type="EMBL" id="CP060731">
    <property type="protein sequence ID" value="QNN77564.1"/>
    <property type="molecule type" value="Genomic_DNA"/>
</dbReference>